<evidence type="ECO:0000313" key="3">
    <source>
        <dbReference type="EMBL" id="KAE9384477.1"/>
    </source>
</evidence>
<feature type="region of interest" description="Disordered" evidence="1">
    <location>
        <begin position="1"/>
        <end position="62"/>
    </location>
</feature>
<proteinExistence type="predicted"/>
<protein>
    <recommendedName>
        <fullName evidence="2">DUF6532 domain-containing protein</fullName>
    </recommendedName>
</protein>
<dbReference type="Pfam" id="PF20149">
    <property type="entry name" value="DUF6532"/>
    <property type="match status" value="1"/>
</dbReference>
<dbReference type="OrthoDB" id="2790754at2759"/>
<feature type="compositionally biased region" description="Polar residues" evidence="1">
    <location>
        <begin position="21"/>
        <end position="32"/>
    </location>
</feature>
<accession>A0A6A4GGH4</accession>
<dbReference type="AlphaFoldDB" id="A0A6A4GGH4"/>
<evidence type="ECO:0000259" key="2">
    <source>
        <dbReference type="Pfam" id="PF20149"/>
    </source>
</evidence>
<feature type="region of interest" description="Disordered" evidence="1">
    <location>
        <begin position="538"/>
        <end position="557"/>
    </location>
</feature>
<dbReference type="Proteomes" id="UP000799118">
    <property type="component" value="Unassembled WGS sequence"/>
</dbReference>
<feature type="domain" description="DUF6532" evidence="2">
    <location>
        <begin position="278"/>
        <end position="466"/>
    </location>
</feature>
<feature type="compositionally biased region" description="Acidic residues" evidence="1">
    <location>
        <begin position="101"/>
        <end position="118"/>
    </location>
</feature>
<gene>
    <name evidence="3" type="ORF">BT96DRAFT_1008040</name>
</gene>
<feature type="compositionally biased region" description="Polar residues" evidence="1">
    <location>
        <begin position="1"/>
        <end position="12"/>
    </location>
</feature>
<feature type="compositionally biased region" description="Low complexity" evidence="1">
    <location>
        <begin position="41"/>
        <end position="56"/>
    </location>
</feature>
<reference evidence="3" key="1">
    <citation type="journal article" date="2019" name="Environ. Microbiol.">
        <title>Fungal ecological strategies reflected in gene transcription - a case study of two litter decomposers.</title>
        <authorList>
            <person name="Barbi F."/>
            <person name="Kohler A."/>
            <person name="Barry K."/>
            <person name="Baskaran P."/>
            <person name="Daum C."/>
            <person name="Fauchery L."/>
            <person name="Ihrmark K."/>
            <person name="Kuo A."/>
            <person name="LaButti K."/>
            <person name="Lipzen A."/>
            <person name="Morin E."/>
            <person name="Grigoriev I.V."/>
            <person name="Henrissat B."/>
            <person name="Lindahl B."/>
            <person name="Martin F."/>
        </authorList>
    </citation>
    <scope>NUCLEOTIDE SEQUENCE</scope>
    <source>
        <strain evidence="3">JB14</strain>
    </source>
</reference>
<sequence>MSTTGTRLTKSRGNAAAPALSTRSKANKQPTSKAPARARKTAAPPLLSSLPHSSSPVEPHTSINNDALLWQLTKKKSNQKKKDDECCCRDIQERARKLQAVDDEEDYTAEGPDWENEDQLPPTDNGANKDGEEDSDLEQFNETFGPSVEDGADEDIDEDMFNNGTTSLGGDDNDNNDAIDIDDDGPDNAECGQNFFFFFVLSFLTLFPKIDIDSSPVPATPSKKPKRGVAEAQCRMSLAMSPSRAHSSHVTSSPAAIHHYKITRSNFTPRTRRYAEAAKKGACHAATMENAFPEDKHSFFLAVAQKQALKDPLTSSEFLATLTRLLSDLEVQKWFTTYMGYGCGGLFTALIGCARKWVAGFYNLPGKRTSTQVQTLVAWLLKEGHFKYGDVDIENFTFDKKHPFANQGIAHILRLEIFAAKDIVSAKTISAPTVALILTVYSEGSCHFSEFSDAARPWYLYHLSSYHKIAMACPIWGESFRPELFTLLLSQSNKSFLLDVEANDMGDIDLEGLEADAIAKKAAVNSIQVSAAGSQAASQPTAIPATTTGSAAAPATA</sequence>
<feature type="region of interest" description="Disordered" evidence="1">
    <location>
        <begin position="99"/>
        <end position="185"/>
    </location>
</feature>
<feature type="compositionally biased region" description="Acidic residues" evidence="1">
    <location>
        <begin position="171"/>
        <end position="185"/>
    </location>
</feature>
<dbReference type="EMBL" id="ML770138">
    <property type="protein sequence ID" value="KAE9384477.1"/>
    <property type="molecule type" value="Genomic_DNA"/>
</dbReference>
<dbReference type="InterPro" id="IPR045341">
    <property type="entry name" value="DUF6532"/>
</dbReference>
<name>A0A6A4GGH4_9AGAR</name>
<evidence type="ECO:0000256" key="1">
    <source>
        <dbReference type="SAM" id="MobiDB-lite"/>
    </source>
</evidence>
<organism evidence="3 4">
    <name type="scientific">Gymnopus androsaceus JB14</name>
    <dbReference type="NCBI Taxonomy" id="1447944"/>
    <lineage>
        <taxon>Eukaryota</taxon>
        <taxon>Fungi</taxon>
        <taxon>Dikarya</taxon>
        <taxon>Basidiomycota</taxon>
        <taxon>Agaricomycotina</taxon>
        <taxon>Agaricomycetes</taxon>
        <taxon>Agaricomycetidae</taxon>
        <taxon>Agaricales</taxon>
        <taxon>Marasmiineae</taxon>
        <taxon>Omphalotaceae</taxon>
        <taxon>Gymnopus</taxon>
    </lineage>
</organism>
<feature type="compositionally biased region" description="Acidic residues" evidence="1">
    <location>
        <begin position="150"/>
        <end position="160"/>
    </location>
</feature>
<evidence type="ECO:0000313" key="4">
    <source>
        <dbReference type="Proteomes" id="UP000799118"/>
    </source>
</evidence>
<keyword evidence="4" id="KW-1185">Reference proteome</keyword>